<proteinExistence type="predicted"/>
<dbReference type="Gene3D" id="3.90.550.10">
    <property type="entry name" value="Spore Coat Polysaccharide Biosynthesis Protein SpsA, Chain A"/>
    <property type="match status" value="1"/>
</dbReference>
<keyword evidence="3" id="KW-0808">Transferase</keyword>
<sequence length="191" mass="19910">MSEVSGVILAAGTSSRMGVENKLMRVWRGKPLVRHVYDAAVASDLAVVVSVTGHEADLVASCLPGDAAMTCNGDYANGMAGSIRAGLYRLQGHGPVMILLGDMPLVTTHHINAMLDAFQAAASDNAIVVATHEGKIGNPVIFGKEHFAALKLLEGDRGAGELVRNSADTLIKVEIGPAASQDFDTPDAFSN</sequence>
<dbReference type="InterPro" id="IPR025877">
    <property type="entry name" value="MobA-like_NTP_Trfase"/>
</dbReference>
<dbReference type="EMBL" id="JBHTJV010000025">
    <property type="protein sequence ID" value="MFD0917648.1"/>
    <property type="molecule type" value="Genomic_DNA"/>
</dbReference>
<organism evidence="3 4">
    <name type="scientific">Pseudahrensia aquimaris</name>
    <dbReference type="NCBI Taxonomy" id="744461"/>
    <lineage>
        <taxon>Bacteria</taxon>
        <taxon>Pseudomonadati</taxon>
        <taxon>Pseudomonadota</taxon>
        <taxon>Alphaproteobacteria</taxon>
        <taxon>Hyphomicrobiales</taxon>
        <taxon>Ahrensiaceae</taxon>
        <taxon>Pseudahrensia</taxon>
    </lineage>
</organism>
<dbReference type="GO" id="GO:0016740">
    <property type="term" value="F:transferase activity"/>
    <property type="evidence" value="ECO:0007669"/>
    <property type="project" value="UniProtKB-KW"/>
</dbReference>
<dbReference type="InterPro" id="IPR029044">
    <property type="entry name" value="Nucleotide-diphossugar_trans"/>
</dbReference>
<dbReference type="CDD" id="cd04182">
    <property type="entry name" value="GT_2_like_f"/>
    <property type="match status" value="1"/>
</dbReference>
<reference evidence="4" key="1">
    <citation type="journal article" date="2019" name="Int. J. Syst. Evol. Microbiol.">
        <title>The Global Catalogue of Microorganisms (GCM) 10K type strain sequencing project: providing services to taxonomists for standard genome sequencing and annotation.</title>
        <authorList>
            <consortium name="The Broad Institute Genomics Platform"/>
            <consortium name="The Broad Institute Genome Sequencing Center for Infectious Disease"/>
            <person name="Wu L."/>
            <person name="Ma J."/>
        </authorList>
    </citation>
    <scope>NUCLEOTIDE SEQUENCE [LARGE SCALE GENOMIC DNA]</scope>
    <source>
        <strain evidence="4">CCUG 60023</strain>
    </source>
</reference>
<dbReference type="SUPFAM" id="SSF53448">
    <property type="entry name" value="Nucleotide-diphospho-sugar transferases"/>
    <property type="match status" value="1"/>
</dbReference>
<keyword evidence="1" id="KW-0460">Magnesium</keyword>
<evidence type="ECO:0000259" key="2">
    <source>
        <dbReference type="Pfam" id="PF12804"/>
    </source>
</evidence>
<protein>
    <submittedName>
        <fullName evidence="3">NTP transferase domain-containing protein</fullName>
    </submittedName>
</protein>
<keyword evidence="4" id="KW-1185">Reference proteome</keyword>
<evidence type="ECO:0000256" key="1">
    <source>
        <dbReference type="ARBA" id="ARBA00022842"/>
    </source>
</evidence>
<evidence type="ECO:0000313" key="3">
    <source>
        <dbReference type="EMBL" id="MFD0917648.1"/>
    </source>
</evidence>
<dbReference type="Proteomes" id="UP001597101">
    <property type="component" value="Unassembled WGS sequence"/>
</dbReference>
<name>A0ABW3FIQ4_9HYPH</name>
<gene>
    <name evidence="3" type="ORF">ACFQ14_14680</name>
</gene>
<evidence type="ECO:0000313" key="4">
    <source>
        <dbReference type="Proteomes" id="UP001597101"/>
    </source>
</evidence>
<dbReference type="PANTHER" id="PTHR43777:SF1">
    <property type="entry name" value="MOLYBDENUM COFACTOR CYTIDYLYLTRANSFERASE"/>
    <property type="match status" value="1"/>
</dbReference>
<accession>A0ABW3FIQ4</accession>
<dbReference type="PANTHER" id="PTHR43777">
    <property type="entry name" value="MOLYBDENUM COFACTOR CYTIDYLYLTRANSFERASE"/>
    <property type="match status" value="1"/>
</dbReference>
<dbReference type="Pfam" id="PF12804">
    <property type="entry name" value="NTP_transf_3"/>
    <property type="match status" value="1"/>
</dbReference>
<feature type="domain" description="MobA-like NTP transferase" evidence="2">
    <location>
        <begin position="6"/>
        <end position="166"/>
    </location>
</feature>
<dbReference type="RefSeq" id="WP_377213505.1">
    <property type="nucleotide sequence ID" value="NZ_JBHTJV010000025.1"/>
</dbReference>
<comment type="caution">
    <text evidence="3">The sequence shown here is derived from an EMBL/GenBank/DDBJ whole genome shotgun (WGS) entry which is preliminary data.</text>
</comment>